<protein>
    <recommendedName>
        <fullName evidence="2">Deleted in lung and esophageal cancer protein 1 Ig-like domain-containing protein</fullName>
    </recommendedName>
</protein>
<evidence type="ECO:0000313" key="4">
    <source>
        <dbReference type="Proteomes" id="UP000243579"/>
    </source>
</evidence>
<dbReference type="GO" id="GO:0005737">
    <property type="term" value="C:cytoplasm"/>
    <property type="evidence" value="ECO:0007669"/>
    <property type="project" value="TreeGrafter"/>
</dbReference>
<feature type="domain" description="Deleted in lung and esophageal cancer protein 1 Ig-like" evidence="2">
    <location>
        <begin position="299"/>
        <end position="385"/>
    </location>
</feature>
<dbReference type="AlphaFoldDB" id="A0A1V9Z2V2"/>
<sequence>MGPSGDDGDNQATSMDMTEHELKDEDVVAVGSISNVLRRAFRDYYTDDFDEKLNNEWATSETPEHFGAAAEGNNDTDTLVEETKATEHPYLVFGRQRVAEVEADLRAKVKQATELMALLEARRREALEKDETQARELIKQGLVVKAQIPIGPSNFRLDPTELEPFGEFAESLIQARTLLQENHLKMLDRSGNGPTAQIKAAKAAIETPGYLKTTSTVQARKDATLNKFHLDDDEEYISDFVDEIPAHKPRIKALAPTISTDDAAINTKILNRMQSTLNFTRNPRFDKSNEVLEAQPPFVVQPNPVEFLSYEIGGIYEQLVLIKNVSPISSRCRVLPPSTAFFMIASVHFPDPSGLIAPGLSCQVRIQFAPDTRADYSDVFVVMMDTPQGTDIPVQVPVLAHREPPQLSIPSTLKALCCLIGDTSITKISCLNQGGHGRFWLMTEQEWEAAVRHTSLIDHINTLAREPMPTEPTLLCVGPFRLSPSIFDLNKGEMVELELTYTPTMVGQQLLPFVVVCDNCLVKTFQLAGQGCEIHVFPIAVNQTAIETKIHTMGSIDVLQYQGN</sequence>
<evidence type="ECO:0000259" key="2">
    <source>
        <dbReference type="Pfam" id="PF23277"/>
    </source>
</evidence>
<dbReference type="InterPro" id="IPR059041">
    <property type="entry name" value="Ig_DLEC1_1"/>
</dbReference>
<dbReference type="Proteomes" id="UP000243579">
    <property type="component" value="Unassembled WGS sequence"/>
</dbReference>
<dbReference type="GO" id="GO:0015631">
    <property type="term" value="F:tubulin binding"/>
    <property type="evidence" value="ECO:0007669"/>
    <property type="project" value="TreeGrafter"/>
</dbReference>
<keyword evidence="4" id="KW-1185">Reference proteome</keyword>
<evidence type="ECO:0000313" key="3">
    <source>
        <dbReference type="EMBL" id="OQR92212.1"/>
    </source>
</evidence>
<dbReference type="InterPro" id="IPR013783">
    <property type="entry name" value="Ig-like_fold"/>
</dbReference>
<evidence type="ECO:0000256" key="1">
    <source>
        <dbReference type="SAM" id="Coils"/>
    </source>
</evidence>
<dbReference type="Pfam" id="PF23277">
    <property type="entry name" value="Ig_Dlec1_1"/>
    <property type="match status" value="1"/>
</dbReference>
<dbReference type="PANTHER" id="PTHR46348:SF1">
    <property type="entry name" value="DELETED IN LUNG AND ESOPHAGEAL CANCER PROTEIN 1"/>
    <property type="match status" value="1"/>
</dbReference>
<reference evidence="3 4" key="1">
    <citation type="journal article" date="2014" name="Genome Biol. Evol.">
        <title>The secreted proteins of Achlya hypogyna and Thraustotheca clavata identify the ancestral oomycete secretome and reveal gene acquisitions by horizontal gene transfer.</title>
        <authorList>
            <person name="Misner I."/>
            <person name="Blouin N."/>
            <person name="Leonard G."/>
            <person name="Richards T.A."/>
            <person name="Lane C.E."/>
        </authorList>
    </citation>
    <scope>NUCLEOTIDE SEQUENCE [LARGE SCALE GENOMIC DNA]</scope>
    <source>
        <strain evidence="3 4">ATCC 48635</strain>
    </source>
</reference>
<accession>A0A1V9Z2V2</accession>
<organism evidence="3 4">
    <name type="scientific">Achlya hypogyna</name>
    <name type="common">Oomycete</name>
    <name type="synonym">Protoachlya hypogyna</name>
    <dbReference type="NCBI Taxonomy" id="1202772"/>
    <lineage>
        <taxon>Eukaryota</taxon>
        <taxon>Sar</taxon>
        <taxon>Stramenopiles</taxon>
        <taxon>Oomycota</taxon>
        <taxon>Saprolegniomycetes</taxon>
        <taxon>Saprolegniales</taxon>
        <taxon>Achlyaceae</taxon>
        <taxon>Achlya</taxon>
    </lineage>
</organism>
<name>A0A1V9Z2V2_ACHHY</name>
<comment type="caution">
    <text evidence="3">The sequence shown here is derived from an EMBL/GenBank/DDBJ whole genome shotgun (WGS) entry which is preliminary data.</text>
</comment>
<keyword evidence="1" id="KW-0175">Coiled coil</keyword>
<dbReference type="GO" id="GO:0005929">
    <property type="term" value="C:cilium"/>
    <property type="evidence" value="ECO:0007669"/>
    <property type="project" value="TreeGrafter"/>
</dbReference>
<feature type="coiled-coil region" evidence="1">
    <location>
        <begin position="102"/>
        <end position="129"/>
    </location>
</feature>
<dbReference type="InterPro" id="IPR033304">
    <property type="entry name" value="DLEC1"/>
</dbReference>
<dbReference type="EMBL" id="JNBR01000475">
    <property type="protein sequence ID" value="OQR92212.1"/>
    <property type="molecule type" value="Genomic_DNA"/>
</dbReference>
<dbReference type="STRING" id="1202772.A0A1V9Z2V2"/>
<dbReference type="GO" id="GO:0008285">
    <property type="term" value="P:negative regulation of cell population proliferation"/>
    <property type="evidence" value="ECO:0007669"/>
    <property type="project" value="InterPro"/>
</dbReference>
<gene>
    <name evidence="3" type="ORF">ACHHYP_03957</name>
</gene>
<dbReference type="PANTHER" id="PTHR46348">
    <property type="entry name" value="DELETED IN LUNG AND ESOPHAGEAL CANCER PROTEIN 1"/>
    <property type="match status" value="1"/>
</dbReference>
<proteinExistence type="predicted"/>
<dbReference type="Gene3D" id="2.60.40.10">
    <property type="entry name" value="Immunoglobulins"/>
    <property type="match status" value="2"/>
</dbReference>
<dbReference type="OrthoDB" id="2115465at2759"/>